<feature type="region of interest" description="Disordered" evidence="1">
    <location>
        <begin position="52"/>
        <end position="96"/>
    </location>
</feature>
<dbReference type="Proteomes" id="UP000322873">
    <property type="component" value="Unassembled WGS sequence"/>
</dbReference>
<protein>
    <submittedName>
        <fullName evidence="2">Uncharacterized protein</fullName>
    </submittedName>
</protein>
<sequence length="166" mass="19630">MSIIRSADMIDVRRVGSYGLFDYSPVEMVKCDPWDERFTGWHQVEDSLGNLEYTDSPKGTEKSWKSVTDKTEEGQKGRREEEKKRREEEKKRRRVIEKRRREEERNGLFEEICVLVLYEGGNNYNIFIYSFHSFFLILTSSQLNPFDLLFSQSSLQLHGILPFTTT</sequence>
<dbReference type="EMBL" id="VICG01000001">
    <property type="protein sequence ID" value="KAA8577119.1"/>
    <property type="molecule type" value="Genomic_DNA"/>
</dbReference>
<evidence type="ECO:0000256" key="1">
    <source>
        <dbReference type="SAM" id="MobiDB-lite"/>
    </source>
</evidence>
<dbReference type="AlphaFoldDB" id="A0A5M9K9C7"/>
<keyword evidence="3" id="KW-1185">Reference proteome</keyword>
<evidence type="ECO:0000313" key="2">
    <source>
        <dbReference type="EMBL" id="KAA8577119.1"/>
    </source>
</evidence>
<name>A0A5M9K9C7_MONFR</name>
<accession>A0A5M9K9C7</accession>
<proteinExistence type="predicted"/>
<comment type="caution">
    <text evidence="2">The sequence shown here is derived from an EMBL/GenBank/DDBJ whole genome shotgun (WGS) entry which is preliminary data.</text>
</comment>
<organism evidence="2 3">
    <name type="scientific">Monilinia fructicola</name>
    <name type="common">Brown rot fungus</name>
    <name type="synonym">Ciboria fructicola</name>
    <dbReference type="NCBI Taxonomy" id="38448"/>
    <lineage>
        <taxon>Eukaryota</taxon>
        <taxon>Fungi</taxon>
        <taxon>Dikarya</taxon>
        <taxon>Ascomycota</taxon>
        <taxon>Pezizomycotina</taxon>
        <taxon>Leotiomycetes</taxon>
        <taxon>Helotiales</taxon>
        <taxon>Sclerotiniaceae</taxon>
        <taxon>Monilinia</taxon>
    </lineage>
</organism>
<reference evidence="2 3" key="1">
    <citation type="submission" date="2019-06" db="EMBL/GenBank/DDBJ databases">
        <title>Genome Sequence of the Brown Rot Fungal Pathogen Monilinia fructicola.</title>
        <authorList>
            <person name="De Miccolis Angelini R.M."/>
            <person name="Landi L."/>
            <person name="Abate D."/>
            <person name="Pollastro S."/>
            <person name="Romanazzi G."/>
            <person name="Faretra F."/>
        </authorList>
    </citation>
    <scope>NUCLEOTIDE SEQUENCE [LARGE SCALE GENOMIC DNA]</scope>
    <source>
        <strain evidence="2 3">Mfrc123</strain>
    </source>
</reference>
<gene>
    <name evidence="2" type="ORF">EYC84_007120</name>
</gene>
<feature type="compositionally biased region" description="Basic and acidic residues" evidence="1">
    <location>
        <begin position="58"/>
        <end position="90"/>
    </location>
</feature>
<evidence type="ECO:0000313" key="3">
    <source>
        <dbReference type="Proteomes" id="UP000322873"/>
    </source>
</evidence>